<proteinExistence type="predicted"/>
<dbReference type="InterPro" id="IPR007543">
    <property type="entry name" value="LptD_C"/>
</dbReference>
<dbReference type="Pfam" id="PF04453">
    <property type="entry name" value="LptD"/>
    <property type="match status" value="1"/>
</dbReference>
<dbReference type="GO" id="GO:1990351">
    <property type="term" value="C:transporter complex"/>
    <property type="evidence" value="ECO:0007669"/>
    <property type="project" value="TreeGrafter"/>
</dbReference>
<gene>
    <name evidence="2" type="primary">lptD_2</name>
    <name evidence="2" type="ORF">NCTC9695_06131</name>
</gene>
<dbReference type="GO" id="GO:0019867">
    <property type="term" value="C:outer membrane"/>
    <property type="evidence" value="ECO:0007669"/>
    <property type="project" value="InterPro"/>
</dbReference>
<name>A0A447TL30_CHRVL</name>
<evidence type="ECO:0000313" key="2">
    <source>
        <dbReference type="EMBL" id="VEB45605.1"/>
    </source>
</evidence>
<dbReference type="GO" id="GO:0061024">
    <property type="term" value="P:membrane organization"/>
    <property type="evidence" value="ECO:0007669"/>
    <property type="project" value="InterPro"/>
</dbReference>
<reference evidence="2 3" key="1">
    <citation type="submission" date="2018-12" db="EMBL/GenBank/DDBJ databases">
        <authorList>
            <consortium name="Pathogen Informatics"/>
        </authorList>
    </citation>
    <scope>NUCLEOTIDE SEQUENCE [LARGE SCALE GENOMIC DNA]</scope>
    <source>
        <strain evidence="2 3">NCTC9695</strain>
    </source>
</reference>
<evidence type="ECO:0000259" key="1">
    <source>
        <dbReference type="Pfam" id="PF04453"/>
    </source>
</evidence>
<protein>
    <submittedName>
        <fullName evidence="2">Organic solvent tolerance protein</fullName>
    </submittedName>
</protein>
<organism evidence="2 3">
    <name type="scientific">Chromobacterium violaceum</name>
    <dbReference type="NCBI Taxonomy" id="536"/>
    <lineage>
        <taxon>Bacteria</taxon>
        <taxon>Pseudomonadati</taxon>
        <taxon>Pseudomonadota</taxon>
        <taxon>Betaproteobacteria</taxon>
        <taxon>Neisseriales</taxon>
        <taxon>Chromobacteriaceae</taxon>
        <taxon>Chromobacterium</taxon>
    </lineage>
</organism>
<dbReference type="Proteomes" id="UP000275777">
    <property type="component" value="Chromosome"/>
</dbReference>
<dbReference type="InterPro" id="IPR050218">
    <property type="entry name" value="LptD"/>
</dbReference>
<dbReference type="PANTHER" id="PTHR30189">
    <property type="entry name" value="LPS-ASSEMBLY PROTEIN"/>
    <property type="match status" value="1"/>
</dbReference>
<dbReference type="EMBL" id="LR134182">
    <property type="protein sequence ID" value="VEB45605.1"/>
    <property type="molecule type" value="Genomic_DNA"/>
</dbReference>
<sequence>MTLEPRLFYVNIPNNRDQNSLPMFDTSVNDINFAQLFTENRYSGYDRINGANQITTALTSRFIDQSNGLERLRLAVASVFI</sequence>
<feature type="domain" description="LptD C-terminal" evidence="1">
    <location>
        <begin position="2"/>
        <end position="80"/>
    </location>
</feature>
<dbReference type="PANTHER" id="PTHR30189:SF1">
    <property type="entry name" value="LPS-ASSEMBLY PROTEIN LPTD"/>
    <property type="match status" value="1"/>
</dbReference>
<evidence type="ECO:0000313" key="3">
    <source>
        <dbReference type="Proteomes" id="UP000275777"/>
    </source>
</evidence>
<dbReference type="AlphaFoldDB" id="A0A447TL30"/>
<accession>A0A447TL30</accession>